<dbReference type="Gramene" id="TVU09115">
    <property type="protein sequence ID" value="TVU09115"/>
    <property type="gene ID" value="EJB05_42556"/>
</dbReference>
<reference evidence="1 2" key="1">
    <citation type="journal article" date="2019" name="Sci. Rep.">
        <title>A high-quality genome of Eragrostis curvula grass provides insights into Poaceae evolution and supports new strategies to enhance forage quality.</title>
        <authorList>
            <person name="Carballo J."/>
            <person name="Santos B.A.C.M."/>
            <person name="Zappacosta D."/>
            <person name="Garbus I."/>
            <person name="Selva J.P."/>
            <person name="Gallo C.A."/>
            <person name="Diaz A."/>
            <person name="Albertini E."/>
            <person name="Caccamo M."/>
            <person name="Echenique V."/>
        </authorList>
    </citation>
    <scope>NUCLEOTIDE SEQUENCE [LARGE SCALE GENOMIC DNA]</scope>
    <source>
        <strain evidence="2">cv. Victoria</strain>
        <tissue evidence="1">Leaf</tissue>
    </source>
</reference>
<dbReference type="Proteomes" id="UP000324897">
    <property type="component" value="Chromosome 3"/>
</dbReference>
<gene>
    <name evidence="1" type="ORF">EJB05_42556</name>
</gene>
<sequence>MFFEEITVGEAPTMKTLDHIHIVKQGDVKDVFSYRTFESRIDDSNSFQAGGFIFAATWCELDSKRISERLPEL</sequence>
<name>A0A5J9TCR2_9POAL</name>
<dbReference type="AlphaFoldDB" id="A0A5J9TCR2"/>
<dbReference type="EMBL" id="RWGY01000039">
    <property type="protein sequence ID" value="TVU09115.1"/>
    <property type="molecule type" value="Genomic_DNA"/>
</dbReference>
<protein>
    <submittedName>
        <fullName evidence="1">Uncharacterized protein</fullName>
    </submittedName>
</protein>
<accession>A0A5J9TCR2</accession>
<evidence type="ECO:0000313" key="1">
    <source>
        <dbReference type="EMBL" id="TVU09115.1"/>
    </source>
</evidence>
<evidence type="ECO:0000313" key="2">
    <source>
        <dbReference type="Proteomes" id="UP000324897"/>
    </source>
</evidence>
<proteinExistence type="predicted"/>
<comment type="caution">
    <text evidence="1">The sequence shown here is derived from an EMBL/GenBank/DDBJ whole genome shotgun (WGS) entry which is preliminary data.</text>
</comment>
<keyword evidence="2" id="KW-1185">Reference proteome</keyword>
<organism evidence="1 2">
    <name type="scientific">Eragrostis curvula</name>
    <name type="common">weeping love grass</name>
    <dbReference type="NCBI Taxonomy" id="38414"/>
    <lineage>
        <taxon>Eukaryota</taxon>
        <taxon>Viridiplantae</taxon>
        <taxon>Streptophyta</taxon>
        <taxon>Embryophyta</taxon>
        <taxon>Tracheophyta</taxon>
        <taxon>Spermatophyta</taxon>
        <taxon>Magnoliopsida</taxon>
        <taxon>Liliopsida</taxon>
        <taxon>Poales</taxon>
        <taxon>Poaceae</taxon>
        <taxon>PACMAD clade</taxon>
        <taxon>Chloridoideae</taxon>
        <taxon>Eragrostideae</taxon>
        <taxon>Eragrostidinae</taxon>
        <taxon>Eragrostis</taxon>
    </lineage>
</organism>